<evidence type="ECO:0000313" key="3">
    <source>
        <dbReference type="EMBL" id="SDG73559.1"/>
    </source>
</evidence>
<name>A0A1G7WNS8_THETY</name>
<gene>
    <name evidence="1" type="ORF">SAMN04244560_00496</name>
    <name evidence="2" type="ORF">SAMN04244560_02763</name>
    <name evidence="3" type="ORF">SAMN04244560_02843</name>
</gene>
<dbReference type="EMBL" id="FNBS01000114">
    <property type="protein sequence ID" value="SDG68356.1"/>
    <property type="molecule type" value="Genomic_DNA"/>
</dbReference>
<sequence length="47" mass="5133">VDSFKLINTRSIKADVFLGAITQHIGLIITAKLGTFEHPLSLKKLLA</sequence>
<protein>
    <submittedName>
        <fullName evidence="3">Uncharacterized protein</fullName>
    </submittedName>
</protein>
<evidence type="ECO:0000313" key="1">
    <source>
        <dbReference type="EMBL" id="SDF26118.1"/>
    </source>
</evidence>
<feature type="non-terminal residue" evidence="3">
    <location>
        <position position="1"/>
    </location>
</feature>
<dbReference type="EMBL" id="FNBS01000007">
    <property type="protein sequence ID" value="SDF26118.1"/>
    <property type="molecule type" value="Genomic_DNA"/>
</dbReference>
<accession>A0A1G7WNS8</accession>
<organism evidence="3 4">
    <name type="scientific">Thermoanaerobacter thermohydrosulfuricus</name>
    <name type="common">Clostridium thermohydrosulfuricum</name>
    <dbReference type="NCBI Taxonomy" id="1516"/>
    <lineage>
        <taxon>Bacteria</taxon>
        <taxon>Bacillati</taxon>
        <taxon>Bacillota</taxon>
        <taxon>Clostridia</taxon>
        <taxon>Thermoanaerobacterales</taxon>
        <taxon>Thermoanaerobacteraceae</taxon>
        <taxon>Thermoanaerobacter</taxon>
    </lineage>
</organism>
<reference evidence="3 4" key="1">
    <citation type="submission" date="2016-10" db="EMBL/GenBank/DDBJ databases">
        <authorList>
            <person name="de Groot N.N."/>
        </authorList>
    </citation>
    <scope>NUCLEOTIDE SEQUENCE [LARGE SCALE GENOMIC DNA]</scope>
    <source>
        <strain evidence="3 4">DSM 569</strain>
    </source>
</reference>
<dbReference type="Proteomes" id="UP000183404">
    <property type="component" value="Unassembled WGS sequence"/>
</dbReference>
<dbReference type="EMBL" id="FNBS01000127">
    <property type="protein sequence ID" value="SDG73559.1"/>
    <property type="molecule type" value="Genomic_DNA"/>
</dbReference>
<evidence type="ECO:0000313" key="2">
    <source>
        <dbReference type="EMBL" id="SDG68356.1"/>
    </source>
</evidence>
<proteinExistence type="predicted"/>
<dbReference type="AlphaFoldDB" id="A0A1G7WNS8"/>
<evidence type="ECO:0000313" key="4">
    <source>
        <dbReference type="Proteomes" id="UP000183404"/>
    </source>
</evidence>